<dbReference type="STRING" id="1441930.Z042_08645"/>
<keyword evidence="8" id="KW-0969">Cilium</keyword>
<evidence type="ECO:0000256" key="2">
    <source>
        <dbReference type="ARBA" id="ARBA00005709"/>
    </source>
</evidence>
<accession>W0LBN7</accession>
<keyword evidence="4 5" id="KW-0975">Bacterial flagellum</keyword>
<dbReference type="SUPFAM" id="SSF64518">
    <property type="entry name" value="Phase 1 flagellin"/>
    <property type="match status" value="1"/>
</dbReference>
<dbReference type="PRINTS" id="PR00207">
    <property type="entry name" value="FLAGELLIN"/>
</dbReference>
<dbReference type="AlphaFoldDB" id="W0LBN7"/>
<evidence type="ECO:0000256" key="5">
    <source>
        <dbReference type="RuleBase" id="RU362073"/>
    </source>
</evidence>
<evidence type="ECO:0000313" key="8">
    <source>
        <dbReference type="EMBL" id="AHG19682.1"/>
    </source>
</evidence>
<comment type="similarity">
    <text evidence="2 5">Belongs to the bacterial flagellin family.</text>
</comment>
<dbReference type="RefSeq" id="WP_024911189.1">
    <property type="nucleotide sequence ID" value="NZ_CP007044.2"/>
</dbReference>
<keyword evidence="8" id="KW-0282">Flagellum</keyword>
<protein>
    <recommendedName>
        <fullName evidence="5">Flagellin</fullName>
    </recommendedName>
</protein>
<dbReference type="PATRIC" id="fig|1441930.4.peg.1720"/>
<feature type="domain" description="Flagellin C-terminal" evidence="7">
    <location>
        <begin position="212"/>
        <end position="296"/>
    </location>
</feature>
<dbReference type="EMBL" id="CP007044">
    <property type="protein sequence ID" value="AHG19682.1"/>
    <property type="molecule type" value="Genomic_DNA"/>
</dbReference>
<dbReference type="InterPro" id="IPR001492">
    <property type="entry name" value="Flagellin"/>
</dbReference>
<dbReference type="InterPro" id="IPR042187">
    <property type="entry name" value="Flagellin_C_sub2"/>
</dbReference>
<comment type="function">
    <text evidence="1 5">Flagellin is the subunit protein which polymerizes to form the filaments of bacterial flagella.</text>
</comment>
<dbReference type="HOGENOM" id="CLU_011142_2_2_6"/>
<gene>
    <name evidence="8" type="ORF">Z042_08645</name>
</gene>
<proteinExistence type="inferred from homology"/>
<dbReference type="InterPro" id="IPR001029">
    <property type="entry name" value="Flagellin_N"/>
</dbReference>
<dbReference type="GO" id="GO:0009288">
    <property type="term" value="C:bacterial-type flagellum"/>
    <property type="evidence" value="ECO:0007669"/>
    <property type="project" value="UniProtKB-SubCell"/>
</dbReference>
<dbReference type="PANTHER" id="PTHR42792:SF2">
    <property type="entry name" value="FLAGELLIN"/>
    <property type="match status" value="1"/>
</dbReference>
<keyword evidence="8" id="KW-0966">Cell projection</keyword>
<evidence type="ECO:0000313" key="9">
    <source>
        <dbReference type="Proteomes" id="UP000019030"/>
    </source>
</evidence>
<evidence type="ECO:0000259" key="6">
    <source>
        <dbReference type="Pfam" id="PF00669"/>
    </source>
</evidence>
<evidence type="ECO:0000259" key="7">
    <source>
        <dbReference type="Pfam" id="PF00700"/>
    </source>
</evidence>
<comment type="subcellular location">
    <subcellularLocation>
        <location evidence="5">Secreted</location>
    </subcellularLocation>
    <subcellularLocation>
        <location evidence="5">Bacterial flagellum</location>
    </subcellularLocation>
</comment>
<dbReference type="Pfam" id="PF00669">
    <property type="entry name" value="Flagellin_N"/>
    <property type="match status" value="1"/>
</dbReference>
<dbReference type="GO" id="GO:0005576">
    <property type="term" value="C:extracellular region"/>
    <property type="evidence" value="ECO:0007669"/>
    <property type="project" value="UniProtKB-SubCell"/>
</dbReference>
<keyword evidence="3 5" id="KW-0964">Secreted</keyword>
<dbReference type="PANTHER" id="PTHR42792">
    <property type="entry name" value="FLAGELLIN"/>
    <property type="match status" value="1"/>
</dbReference>
<dbReference type="InterPro" id="IPR046358">
    <property type="entry name" value="Flagellin_C"/>
</dbReference>
<keyword evidence="9" id="KW-1185">Reference proteome</keyword>
<organism evidence="8 9">
    <name type="scientific">Chania multitudinisentens RB-25</name>
    <dbReference type="NCBI Taxonomy" id="1441930"/>
    <lineage>
        <taxon>Bacteria</taxon>
        <taxon>Pseudomonadati</taxon>
        <taxon>Pseudomonadota</taxon>
        <taxon>Gammaproteobacteria</taxon>
        <taxon>Enterobacterales</taxon>
        <taxon>Yersiniaceae</taxon>
        <taxon>Chania</taxon>
    </lineage>
</organism>
<feature type="domain" description="Flagellin N-terminal" evidence="6">
    <location>
        <begin position="7"/>
        <end position="140"/>
    </location>
</feature>
<sequence length="297" mass="30975">MTISMFTNSPAMAATNALNKSSHFLSIATERLATGKRINSAADDAAGLQIATRLNSQASGMGVALRNVTDGTALLQTAEGSFDELTNIATRMLNLATQAANGTNSDKDREAINSELNDLNSEIMNIVNNSAFAGDKLFGASGKFGSGPVSFQIGASAEEKMELDLSALLKGDATSIINGSGTLTDIASGSFMGASSGQFDLKDEATARDLITAVKKSMDSIGEVRSKLGASINRLGHTANNLNNMKDNTNVALGNIRDADMAEETSTMTRHQLLSQTSTMMLKQANSLPGIAISLLG</sequence>
<evidence type="ECO:0000256" key="3">
    <source>
        <dbReference type="ARBA" id="ARBA00022525"/>
    </source>
</evidence>
<name>W0LBN7_9GAMM</name>
<evidence type="ECO:0000256" key="1">
    <source>
        <dbReference type="ARBA" id="ARBA00002270"/>
    </source>
</evidence>
<reference evidence="8 9" key="2">
    <citation type="submission" date="2015-03" db="EMBL/GenBank/DDBJ databases">
        <authorList>
            <person name="Chan K.-G."/>
        </authorList>
    </citation>
    <scope>NUCLEOTIDE SEQUENCE [LARGE SCALE GENOMIC DNA]</scope>
    <source>
        <strain evidence="8 9">RB-25</strain>
    </source>
</reference>
<dbReference type="Gene3D" id="1.20.1330.10">
    <property type="entry name" value="f41 fragment of flagellin, N-terminal domain"/>
    <property type="match status" value="1"/>
</dbReference>
<dbReference type="Proteomes" id="UP000019030">
    <property type="component" value="Chromosome"/>
</dbReference>
<reference evidence="8 9" key="1">
    <citation type="submission" date="2014-01" db="EMBL/GenBank/DDBJ databases">
        <title>Isolation of Serratia multitudinisentens RB-25 from Ex-Landfill site.</title>
        <authorList>
            <person name="Robson E.H.J."/>
        </authorList>
    </citation>
    <scope>NUCLEOTIDE SEQUENCE [LARGE SCALE GENOMIC DNA]</scope>
    <source>
        <strain evidence="8 9">RB-25</strain>
    </source>
</reference>
<dbReference type="eggNOG" id="COG1344">
    <property type="taxonomic scope" value="Bacteria"/>
</dbReference>
<evidence type="ECO:0000256" key="4">
    <source>
        <dbReference type="ARBA" id="ARBA00023143"/>
    </source>
</evidence>
<dbReference type="KEGG" id="sfo:Z042_08645"/>
<dbReference type="Gene3D" id="6.10.10.10">
    <property type="entry name" value="Flagellar export chaperone, C-terminal domain"/>
    <property type="match status" value="1"/>
</dbReference>
<dbReference type="GO" id="GO:0005198">
    <property type="term" value="F:structural molecule activity"/>
    <property type="evidence" value="ECO:0007669"/>
    <property type="project" value="UniProtKB-UniRule"/>
</dbReference>
<dbReference type="Pfam" id="PF00700">
    <property type="entry name" value="Flagellin_C"/>
    <property type="match status" value="1"/>
</dbReference>